<feature type="region of interest" description="Disordered" evidence="2">
    <location>
        <begin position="261"/>
        <end position="314"/>
    </location>
</feature>
<dbReference type="Pfam" id="PF08577">
    <property type="entry name" value="PI31_Prot_C"/>
    <property type="match status" value="1"/>
</dbReference>
<dbReference type="EMBL" id="AE016818">
    <property type="protein sequence ID" value="AAS52953.2"/>
    <property type="molecule type" value="Genomic_DNA"/>
</dbReference>
<gene>
    <name evidence="4" type="ORF">AGOS_AER272C</name>
</gene>
<proteinExistence type="inferred from homology"/>
<evidence type="ECO:0000256" key="2">
    <source>
        <dbReference type="SAM" id="MobiDB-lite"/>
    </source>
</evidence>
<dbReference type="GeneID" id="4621340"/>
<dbReference type="HOGENOM" id="CLU_078546_0_0_1"/>
<dbReference type="OrthoDB" id="68090at2759"/>
<sequence>MICFSLTAVGDQSSSPHESRHARSSASWPPTIMLSSVETTAVLFLKYLEEQQVLRSATEVEWTEKSSKTVVISAKIAEHGATAFKDVADELELIFVDLSGGEKVMISVCGAGSPIAQAVVRYQEDMGLPEELPASNTEAASLYGAQLRNVFHAKFPLDRPDAARPAQKAQPRDYDALSGGAPPPIRAQVPARRLPADMPGFEDEYEVLSPPAGAAQPLPGSPAGYGDSDLYPGGQKRPNPFDPFPAPNPQGGMIFDPRLQRPTAPLPYGGQFDPADPADPRRPPGFLPGARWNAPFGGPGGPGGPGGMGNSPFR</sequence>
<dbReference type="InterPro" id="IPR013886">
    <property type="entry name" value="PI31_Prot_C"/>
</dbReference>
<evidence type="ECO:0000313" key="4">
    <source>
        <dbReference type="EMBL" id="AAS52953.2"/>
    </source>
</evidence>
<dbReference type="KEGG" id="ago:AGOS_AER272C"/>
<dbReference type="InParanoid" id="Q756I9"/>
<feature type="compositionally biased region" description="Gly residues" evidence="2">
    <location>
        <begin position="297"/>
        <end position="314"/>
    </location>
</feature>
<name>Q756I9_EREGS</name>
<dbReference type="OMA" id="PHESRHA"/>
<feature type="region of interest" description="Disordered" evidence="2">
    <location>
        <begin position="210"/>
        <end position="245"/>
    </location>
</feature>
<accession>Q756I9</accession>
<evidence type="ECO:0000259" key="3">
    <source>
        <dbReference type="Pfam" id="PF08577"/>
    </source>
</evidence>
<keyword evidence="5" id="KW-1185">Reference proteome</keyword>
<protein>
    <submittedName>
        <fullName evidence="4">AER272Cp</fullName>
    </submittedName>
</protein>
<reference evidence="4 5" key="1">
    <citation type="journal article" date="2004" name="Science">
        <title>The Ashbya gossypii genome as a tool for mapping the ancient Saccharomyces cerevisiae genome.</title>
        <authorList>
            <person name="Dietrich F.S."/>
            <person name="Voegeli S."/>
            <person name="Brachat S."/>
            <person name="Lerch A."/>
            <person name="Gates K."/>
            <person name="Steiner S."/>
            <person name="Mohr C."/>
            <person name="Pohlmann R."/>
            <person name="Luedi P."/>
            <person name="Choi S."/>
            <person name="Wing R.A."/>
            <person name="Flavier A."/>
            <person name="Gaffney T.D."/>
            <person name="Philippsen P."/>
        </authorList>
    </citation>
    <scope>NUCLEOTIDE SEQUENCE [LARGE SCALE GENOMIC DNA]</scope>
    <source>
        <strain evidence="5">ATCC 10895 / CBS 109.51 / FGSC 9923 / NRRL Y-1056</strain>
    </source>
</reference>
<feature type="region of interest" description="Disordered" evidence="2">
    <location>
        <begin position="161"/>
        <end position="188"/>
    </location>
</feature>
<dbReference type="STRING" id="284811.Q756I9"/>
<reference evidence="5" key="2">
    <citation type="journal article" date="2013" name="G3 (Bethesda)">
        <title>Genomes of Ashbya fungi isolated from insects reveal four mating-type loci, numerous translocations, lack of transposons, and distinct gene duplications.</title>
        <authorList>
            <person name="Dietrich F.S."/>
            <person name="Voegeli S."/>
            <person name="Kuo S."/>
            <person name="Philippsen P."/>
        </authorList>
    </citation>
    <scope>GENOME REANNOTATION</scope>
    <source>
        <strain evidence="5">ATCC 10895 / CBS 109.51 / FGSC 9923 / NRRL Y-1056</strain>
    </source>
</reference>
<dbReference type="FunCoup" id="Q756I9">
    <property type="interactions" value="130"/>
</dbReference>
<dbReference type="eggNOG" id="ENOG502S4M4">
    <property type="taxonomic scope" value="Eukaryota"/>
</dbReference>
<evidence type="ECO:0000256" key="1">
    <source>
        <dbReference type="ARBA" id="ARBA00006405"/>
    </source>
</evidence>
<feature type="domain" description="PI31 proteasome regulator C-terminal" evidence="3">
    <location>
        <begin position="225"/>
        <end position="297"/>
    </location>
</feature>
<dbReference type="AlphaFoldDB" id="Q756I9"/>
<evidence type="ECO:0000313" key="5">
    <source>
        <dbReference type="Proteomes" id="UP000000591"/>
    </source>
</evidence>
<dbReference type="RefSeq" id="NP_985129.2">
    <property type="nucleotide sequence ID" value="NM_210483.2"/>
</dbReference>
<organism evidence="4 5">
    <name type="scientific">Eremothecium gossypii (strain ATCC 10895 / CBS 109.51 / FGSC 9923 / NRRL Y-1056)</name>
    <name type="common">Yeast</name>
    <name type="synonym">Ashbya gossypii</name>
    <dbReference type="NCBI Taxonomy" id="284811"/>
    <lineage>
        <taxon>Eukaryota</taxon>
        <taxon>Fungi</taxon>
        <taxon>Dikarya</taxon>
        <taxon>Ascomycota</taxon>
        <taxon>Saccharomycotina</taxon>
        <taxon>Saccharomycetes</taxon>
        <taxon>Saccharomycetales</taxon>
        <taxon>Saccharomycetaceae</taxon>
        <taxon>Eremothecium</taxon>
    </lineage>
</organism>
<dbReference type="Proteomes" id="UP000000591">
    <property type="component" value="Chromosome V"/>
</dbReference>
<comment type="similarity">
    <text evidence="1">Belongs to the proteasome inhibitor PI31 family.</text>
</comment>